<dbReference type="InterPro" id="IPR013783">
    <property type="entry name" value="Ig-like_fold"/>
</dbReference>
<dbReference type="PANTHER" id="PTHR46343">
    <property type="entry name" value="HYR DOMAIN-CONTAINING PROTEIN"/>
    <property type="match status" value="1"/>
</dbReference>
<evidence type="ECO:0000256" key="1">
    <source>
        <dbReference type="ARBA" id="ARBA00022737"/>
    </source>
</evidence>
<reference evidence="5 6" key="1">
    <citation type="journal article" date="2014" name="Int. J. Syst. Evol. Microbiol.">
        <title>Phaeodactylibacter xiamenensis gen. nov., sp. nov., a member of the family Saprospiraceae isolated from the marine alga Phaeodactylum tricornutum.</title>
        <authorList>
            <person name="Chen Z.Jr."/>
            <person name="Lei X."/>
            <person name="Lai Q."/>
            <person name="Li Y."/>
            <person name="Zhang B."/>
            <person name="Zhang J."/>
            <person name="Zhang H."/>
            <person name="Yang L."/>
            <person name="Zheng W."/>
            <person name="Tian Y."/>
            <person name="Yu Z."/>
            <person name="Xu H.Jr."/>
            <person name="Zheng T."/>
        </authorList>
    </citation>
    <scope>NUCLEOTIDE SEQUENCE [LARGE SCALE GENOMIC DNA]</scope>
    <source>
        <strain evidence="5 6">KD52</strain>
    </source>
</reference>
<accession>A0A098SAN6</accession>
<keyword evidence="6" id="KW-1185">Reference proteome</keyword>
<dbReference type="RefSeq" id="WP_044219363.1">
    <property type="nucleotide sequence ID" value="NZ_JPOS01000020.1"/>
</dbReference>
<evidence type="ECO:0000256" key="2">
    <source>
        <dbReference type="SAM" id="SignalP"/>
    </source>
</evidence>
<dbReference type="Gene3D" id="2.60.40.10">
    <property type="entry name" value="Immunoglobulins"/>
    <property type="match status" value="2"/>
</dbReference>
<feature type="chain" id="PRO_5001940079" description="HYR domain-containing protein" evidence="2">
    <location>
        <begin position="34"/>
        <end position="2476"/>
    </location>
</feature>
<protein>
    <recommendedName>
        <fullName evidence="7">HYR domain-containing protein</fullName>
    </recommendedName>
</protein>
<dbReference type="STRING" id="1524460.IX84_09975"/>
<name>A0A098SAN6_9BACT</name>
<comment type="caution">
    <text evidence="5">The sequence shown here is derived from an EMBL/GenBank/DDBJ whole genome shotgun (WGS) entry which is preliminary data.</text>
</comment>
<dbReference type="PROSITE" id="PS50825">
    <property type="entry name" value="HYR"/>
    <property type="match status" value="2"/>
</dbReference>
<feature type="signal peptide" evidence="2">
    <location>
        <begin position="1"/>
        <end position="33"/>
    </location>
</feature>
<dbReference type="PROSITE" id="PS00018">
    <property type="entry name" value="EF_HAND_1"/>
    <property type="match status" value="1"/>
</dbReference>
<feature type="domain" description="Fibronectin type-III" evidence="4">
    <location>
        <begin position="38"/>
        <end position="133"/>
    </location>
</feature>
<evidence type="ECO:0000313" key="5">
    <source>
        <dbReference type="EMBL" id="KGE88147.1"/>
    </source>
</evidence>
<dbReference type="InterPro" id="IPR003410">
    <property type="entry name" value="HYR_dom"/>
</dbReference>
<feature type="domain" description="HYR" evidence="3">
    <location>
        <begin position="1411"/>
        <end position="1500"/>
    </location>
</feature>
<dbReference type="InterPro" id="IPR018247">
    <property type="entry name" value="EF_Hand_1_Ca_BS"/>
</dbReference>
<dbReference type="CDD" id="cd14252">
    <property type="entry name" value="Dockerin_like"/>
    <property type="match status" value="1"/>
</dbReference>
<proteinExistence type="predicted"/>
<dbReference type="EMBL" id="JPOS01000020">
    <property type="protein sequence ID" value="KGE88147.1"/>
    <property type="molecule type" value="Genomic_DNA"/>
</dbReference>
<dbReference type="InterPro" id="IPR043555">
    <property type="entry name" value="SRPX-like"/>
</dbReference>
<organism evidence="5 6">
    <name type="scientific">Phaeodactylibacter xiamenensis</name>
    <dbReference type="NCBI Taxonomy" id="1524460"/>
    <lineage>
        <taxon>Bacteria</taxon>
        <taxon>Pseudomonadati</taxon>
        <taxon>Bacteroidota</taxon>
        <taxon>Saprospiria</taxon>
        <taxon>Saprospirales</taxon>
        <taxon>Haliscomenobacteraceae</taxon>
        <taxon>Phaeodactylibacter</taxon>
    </lineage>
</organism>
<evidence type="ECO:0000259" key="4">
    <source>
        <dbReference type="PROSITE" id="PS50853"/>
    </source>
</evidence>
<dbReference type="Proteomes" id="UP000029736">
    <property type="component" value="Unassembled WGS sequence"/>
</dbReference>
<sequence length="2476" mass="262073">MEKTKFTFVSPSQLAGAFAFALLTFLGLPQAFAQDCPTPSNVDVSYNCDGVVVLDWDITDPSGLVQSYTVDIENGNQPVVDFVNMTSTELTIVAGTLTPGTTYNYAITANCAASNVSSATGQIDGADIQNRQPTISITNVNNPVCPGDEFSGSFDVTVNDDGCSASYNISVGGTTFFNVPAGNTITFGGLNAAVGGTVYTVNLSLASAGGCQFNTDQTGCVSSVSATQTLTPSDSQAPGMDVTAAGGVDLGSGATLTYTPPEGECGVQLLWSVFPFDNCGGPSDIDFTASVTNDNPSVFPTASVTQDAVDVAYAVNIFAAVGTNVVTLSATDENGNNTTLTFTIEVLDVLAPEIYGPGNISVEIPACQDGGVPVNWTVSAVDDCDLDVDLVIDAGNTDPAITGSGGVLGVGSYDVAYTATDDYGNSSNYSFVVDVTQAASPAPIVDISGNGQFSVPACADDVLATFSGNIYDCDIVPGGLTLGDIQINAVGLTADAQADLFVTYVEAEEDFAYFEVAGVMTPGDYFVVFSYRDVSVDHSVSVVQDANQPAEITMPGNLSFLEPACTAGADLSFQVQITDDCDFDLSGATFTLNGATAPAIDAGASDPEAGLYVWNLSGIPAGSYTLVATFEDSNGAVSEGTATFTVTDQPDNSAPIIVYPSQNINIALDPCVENAVASQVFQITAIDNCDGDLAPTVTVSSGTGSVATIPGGYVFMGGPGVHTITITATDAAGNSRTESFAINVTQAPAPQENLACNDDINVTLDDNCSRVITADMVLEGNFGCFEESDFTVTIVNDDNPANGNILDGHGQFIYEIALADQAQPTIGFTGDFAPGNWDLIVNDPAMTVGFNGDVLELGSPGDPVTTSVANAAIAMPESGTVSFDWTFFTNEFPGGALFELFGYVIDANGNITETILASDGTVGTVGPDGTAEGSESFDLNAGDVLVFILQVDGLFPLGAEATVSNFTFEPSTQPVAGFEPCWGFVTGEDKTAPVVECPDDTDVATVSVPVQTIDGELTASDPQIELADYSCFLDYLFNIFGPITTPLAGPQYYDLIEFQVSEEDVYTIYLTAPAGWNGGAATAVFQGGFNPDSPCENILTASTADLNSANLGPVGGGINPTIRMTLPLRPYETYTVLVSSVDAEQVGPYTHTIFSDGNGLVGSWNFTQTTLPDWTTQFDTTFSALPSTTEQLVLPLFCNDFGQIYGGDAGSVAQETAFISGTYQWVGAPSATDNCDNNVGITATDSFTASGDCGDVVITRSFTATDDQGLTDECQQQITFRKPTLADVTNPPITVVVECDEDYPALANGNPAPELTGYPFIFTAFGIFDIAPNYCNIGASYEDLPTVDECEGRFKFRREWTVFDWCDPGSTVIIDQLIKVGDYTAPTVTCPSGTPIAYSTSPFSCGASFEVPMPGVSDNCSNVTVYTEIVTTTEEEVINQYGLPTGQFVIDTVVVRTIQPGANRFVSSIPFGDHFFRYVAEDDCGNETELYCPFSVIDQIEPVAVCDDQLNVSIGGGNIVPGQPALARVFASDVDEGSWDNCGDVSIAIFRNNFNPITYTCGTQNSVTGDFVDFFCCDVGVTSDITLVVTDQYGNQNSCWLSVTPEDKINPFCDAPDNVVVDCDDLPYGFDASDAGQLEDLFGMATGADNCGVASVQQVASNADLECGYGSITRIFRVTDVNGLSSTNSCVQVITINEVHNYEIYFPEDAEANCGTPTPDTVEYNELGCDLLAVTSNDEQFSASGDECYKIFRTWKVINWCQYDGESDPYIVGRDEDCNGVPGDGDRIANNGNGFWLLARPNGKIYFDQDTDETPDNNVPGINFCGVSNDYYSFEYDETGYYQYTQIIKVYDDTAPEISFTQADAFCSLDNVNCDANVTYPFSIDEDCTPDDLTIKVFLDPFLSGDLVELTGVVSGSYPDYTITVNDLPIGSHAFEVHVLDGCGNSDLAILPFDIIDCKAPAPFCLNGIAIELMPVDEDGDNLPDPGAGMAEIWASDFIASPITDCSEPIKYSINRVGEPNDPDQAGLVLTCDDEGTLVIEIWAYDAAGNSDFCETYILVQDNMGVCGAAAPMAAGAVNTEDNEPVEDVQVSLSGQASDEMTTENDGAYVFTNLTAGLDYTITPQRDGDYLNGVSTFDLVLISKHILGVGPLSTPYQRIAADVNNSGSITTLDLIQLRKLILSIDTEFSNNTSWRFVEEAYVFPDPSNPWAEQFPEVININDLPATSIMDADFVAVKIGDVNGDAAANSFAVVDERSYEGTFALQTDEQELKAGNEYRVSFTAAELARIEGYQATLTLSNGVELVDIVSGVATEDNFGLSYLGEGMITTSWNGEASDAELFTLVLRANSDVMLSEVLGVSSAVTKAEAYGKDGSFQDVAIEFSTGTVAGAGFELYQNQPNPFKGETVIGFNLPEAAQVTITISDVTGKLLKLYRQDGSKGYNHITVKSSELAATGVVSYTVETGDYTATKKMVIIK</sequence>
<dbReference type="SUPFAM" id="SSF63446">
    <property type="entry name" value="Type I dockerin domain"/>
    <property type="match status" value="1"/>
</dbReference>
<dbReference type="GO" id="GO:0000272">
    <property type="term" value="P:polysaccharide catabolic process"/>
    <property type="evidence" value="ECO:0007669"/>
    <property type="project" value="InterPro"/>
</dbReference>
<dbReference type="SUPFAM" id="SSF49478">
    <property type="entry name" value="Cna protein B-type domain"/>
    <property type="match status" value="1"/>
</dbReference>
<dbReference type="InterPro" id="IPR002105">
    <property type="entry name" value="Dockerin_1_rpt"/>
</dbReference>
<dbReference type="PANTHER" id="PTHR46343:SF2">
    <property type="entry name" value="SUSHI_VON WILLEBRAND FACTOR TYPE A_EGF_PENTRAXIN DOMAIN-CONTAINING 1"/>
    <property type="match status" value="1"/>
</dbReference>
<evidence type="ECO:0008006" key="7">
    <source>
        <dbReference type="Google" id="ProtNLM"/>
    </source>
</evidence>
<dbReference type="OrthoDB" id="1488333at2"/>
<keyword evidence="1" id="KW-0677">Repeat</keyword>
<dbReference type="Gene3D" id="1.10.1330.10">
    <property type="entry name" value="Dockerin domain"/>
    <property type="match status" value="1"/>
</dbReference>
<dbReference type="SUPFAM" id="SSF49265">
    <property type="entry name" value="Fibronectin type III"/>
    <property type="match status" value="1"/>
</dbReference>
<gene>
    <name evidence="5" type="ORF">IX84_09975</name>
</gene>
<evidence type="ECO:0000313" key="6">
    <source>
        <dbReference type="Proteomes" id="UP000029736"/>
    </source>
</evidence>
<dbReference type="InterPro" id="IPR026444">
    <property type="entry name" value="Secre_tail"/>
</dbReference>
<dbReference type="InterPro" id="IPR036439">
    <property type="entry name" value="Dockerin_dom_sf"/>
</dbReference>
<keyword evidence="2" id="KW-0732">Signal</keyword>
<dbReference type="NCBIfam" id="TIGR04183">
    <property type="entry name" value="Por_Secre_tail"/>
    <property type="match status" value="1"/>
</dbReference>
<dbReference type="GO" id="GO:0004553">
    <property type="term" value="F:hydrolase activity, hydrolyzing O-glycosyl compounds"/>
    <property type="evidence" value="ECO:0007669"/>
    <property type="project" value="InterPro"/>
</dbReference>
<dbReference type="InterPro" id="IPR003961">
    <property type="entry name" value="FN3_dom"/>
</dbReference>
<evidence type="ECO:0000259" key="3">
    <source>
        <dbReference type="PROSITE" id="PS50825"/>
    </source>
</evidence>
<feature type="domain" description="HYR" evidence="3">
    <location>
        <begin position="347"/>
        <end position="437"/>
    </location>
</feature>
<dbReference type="PROSITE" id="PS50853">
    <property type="entry name" value="FN3"/>
    <property type="match status" value="1"/>
</dbReference>
<dbReference type="Pfam" id="PF00404">
    <property type="entry name" value="Dockerin_1"/>
    <property type="match status" value="1"/>
</dbReference>
<dbReference type="InterPro" id="IPR036116">
    <property type="entry name" value="FN3_sf"/>
</dbReference>